<dbReference type="InterPro" id="IPR000215">
    <property type="entry name" value="Serpin_fam"/>
</dbReference>
<dbReference type="PANTHER" id="PTHR11461:SF194">
    <property type="entry name" value="KALLISTATIN"/>
    <property type="match status" value="1"/>
</dbReference>
<organism evidence="3 4">
    <name type="scientific">Monodon monoceros</name>
    <name type="common">Narwhal</name>
    <name type="synonym">Ceratodon monodon</name>
    <dbReference type="NCBI Taxonomy" id="40151"/>
    <lineage>
        <taxon>Eukaryota</taxon>
        <taxon>Metazoa</taxon>
        <taxon>Chordata</taxon>
        <taxon>Craniata</taxon>
        <taxon>Vertebrata</taxon>
        <taxon>Euteleostomi</taxon>
        <taxon>Mammalia</taxon>
        <taxon>Eutheria</taxon>
        <taxon>Laurasiatheria</taxon>
        <taxon>Artiodactyla</taxon>
        <taxon>Whippomorpha</taxon>
        <taxon>Cetacea</taxon>
        <taxon>Odontoceti</taxon>
        <taxon>Monodontidae</taxon>
        <taxon>Monodon</taxon>
    </lineage>
</organism>
<proteinExistence type="inferred from homology"/>
<protein>
    <recommendedName>
        <fullName evidence="2">Serpin domain-containing protein</fullName>
    </recommendedName>
</protein>
<dbReference type="Gene3D" id="3.30.497.10">
    <property type="entry name" value="Antithrombin, subunit I, domain 2"/>
    <property type="match status" value="1"/>
</dbReference>
<keyword evidence="4" id="KW-1185">Reference proteome</keyword>
<dbReference type="Gene3D" id="2.30.39.10">
    <property type="entry name" value="Alpha-1-antitrypsin, domain 1"/>
    <property type="match status" value="1"/>
</dbReference>
<dbReference type="InterPro" id="IPR036186">
    <property type="entry name" value="Serpin_sf"/>
</dbReference>
<dbReference type="SMART" id="SM00093">
    <property type="entry name" value="SERPIN"/>
    <property type="match status" value="1"/>
</dbReference>
<dbReference type="GeneTree" id="ENSGT00940000160877"/>
<reference evidence="3" key="1">
    <citation type="submission" date="2025-08" db="UniProtKB">
        <authorList>
            <consortium name="Ensembl"/>
        </authorList>
    </citation>
    <scope>IDENTIFICATION</scope>
</reference>
<dbReference type="InterPro" id="IPR042185">
    <property type="entry name" value="Serpin_sf_2"/>
</dbReference>
<dbReference type="InterPro" id="IPR023796">
    <property type="entry name" value="Serpin_dom"/>
</dbReference>
<dbReference type="Proteomes" id="UP000694561">
    <property type="component" value="Unplaced"/>
</dbReference>
<dbReference type="SUPFAM" id="SSF56574">
    <property type="entry name" value="Serpins"/>
    <property type="match status" value="1"/>
</dbReference>
<reference evidence="3" key="2">
    <citation type="submission" date="2025-09" db="UniProtKB">
        <authorList>
            <consortium name="Ensembl"/>
        </authorList>
    </citation>
    <scope>IDENTIFICATION</scope>
</reference>
<accession>A0A8C6BVH7</accession>
<evidence type="ECO:0000256" key="1">
    <source>
        <dbReference type="RuleBase" id="RU000411"/>
    </source>
</evidence>
<evidence type="ECO:0000313" key="4">
    <source>
        <dbReference type="Proteomes" id="UP000694561"/>
    </source>
</evidence>
<sequence length="265" mass="30787">FSVMRMESSAVLFHTNFDDSEGTTQLINNQVREETRGKIVDLVNELSADTTMVLVNYIYFKALWETPSIPLMTSPHDFYVDEDPVVKVPVMLQDTQHHWYLHDRYLLCSVLWMDYKGNGKMEQVEEVLTPEMLTRWRYFYRKLKLYSPKFSISGSYKLDQILPKLGITDLFSYFHKAILVVDEVGTQAAAAINGFVTFWSQDNHQALPCGDLFHQHPEHPLSGKGCQLHEAIALQGWLVCYKQEDLAWRAEFEQLWIWSGGHRSC</sequence>
<dbReference type="GO" id="GO:0005615">
    <property type="term" value="C:extracellular space"/>
    <property type="evidence" value="ECO:0007669"/>
    <property type="project" value="InterPro"/>
</dbReference>
<dbReference type="InterPro" id="IPR042178">
    <property type="entry name" value="Serpin_sf_1"/>
</dbReference>
<evidence type="ECO:0000313" key="3">
    <source>
        <dbReference type="Ensembl" id="ENSMMNP00015021289.1"/>
    </source>
</evidence>
<dbReference type="AlphaFoldDB" id="A0A8C6BVH7"/>
<dbReference type="GO" id="GO:0004867">
    <property type="term" value="F:serine-type endopeptidase inhibitor activity"/>
    <property type="evidence" value="ECO:0007669"/>
    <property type="project" value="InterPro"/>
</dbReference>
<comment type="similarity">
    <text evidence="1">Belongs to the serpin family.</text>
</comment>
<feature type="domain" description="Serpin" evidence="2">
    <location>
        <begin position="1"/>
        <end position="217"/>
    </location>
</feature>
<dbReference type="Ensembl" id="ENSMMNT00015023397.1">
    <property type="protein sequence ID" value="ENSMMNP00015021289.1"/>
    <property type="gene ID" value="ENSMMNG00015015633.1"/>
</dbReference>
<evidence type="ECO:0000259" key="2">
    <source>
        <dbReference type="SMART" id="SM00093"/>
    </source>
</evidence>
<dbReference type="Pfam" id="PF00079">
    <property type="entry name" value="Serpin"/>
    <property type="match status" value="1"/>
</dbReference>
<name>A0A8C6BVH7_MONMO</name>
<dbReference type="PANTHER" id="PTHR11461">
    <property type="entry name" value="SERINE PROTEASE INHIBITOR, SERPIN"/>
    <property type="match status" value="1"/>
</dbReference>